<comment type="caution">
    <text evidence="7">Lacks conserved residue(s) required for the propagation of feature annotation.</text>
</comment>
<dbReference type="InterPro" id="IPR027057">
    <property type="entry name" value="CAXX_Prtase_1"/>
</dbReference>
<evidence type="ECO:0000313" key="11">
    <source>
        <dbReference type="Proteomes" id="UP000266723"/>
    </source>
</evidence>
<keyword evidence="7" id="KW-0812">Transmembrane</keyword>
<evidence type="ECO:0000259" key="8">
    <source>
        <dbReference type="Pfam" id="PF01435"/>
    </source>
</evidence>
<dbReference type="InterPro" id="IPR032456">
    <property type="entry name" value="Peptidase_M48_N"/>
</dbReference>
<comment type="cofactor">
    <cofactor evidence="7">
        <name>Zn(2+)</name>
        <dbReference type="ChEBI" id="CHEBI:29105"/>
    </cofactor>
    <text evidence="7">Binds 1 zinc ion per subunit.</text>
</comment>
<comment type="similarity">
    <text evidence="7">Belongs to the peptidase M48A family.</text>
</comment>
<keyword evidence="7" id="KW-0256">Endoplasmic reticulum</keyword>
<dbReference type="CDD" id="cd07343">
    <property type="entry name" value="M48A_Zmpste24p_like"/>
    <property type="match status" value="1"/>
</dbReference>
<keyword evidence="3 7" id="KW-0378">Hydrolase</keyword>
<protein>
    <recommendedName>
        <fullName evidence="7">CAAX prenyl protease</fullName>
        <ecNumber evidence="7">3.4.24.84</ecNumber>
    </recommendedName>
</protein>
<feature type="transmembrane region" description="Helical" evidence="7">
    <location>
        <begin position="68"/>
        <end position="87"/>
    </location>
</feature>
<evidence type="ECO:0000256" key="3">
    <source>
        <dbReference type="ARBA" id="ARBA00022801"/>
    </source>
</evidence>
<dbReference type="EMBL" id="QGKV02000759">
    <property type="protein sequence ID" value="KAF3563507.1"/>
    <property type="molecule type" value="Genomic_DNA"/>
</dbReference>
<reference evidence="10 11" key="1">
    <citation type="journal article" date="2020" name="BMC Genomics">
        <title>Intraspecific diversification of the crop wild relative Brassica cretica Lam. using demographic model selection.</title>
        <authorList>
            <person name="Kioukis A."/>
            <person name="Michalopoulou V.A."/>
            <person name="Briers L."/>
            <person name="Pirintsos S."/>
            <person name="Studholme D.J."/>
            <person name="Pavlidis P."/>
            <person name="Sarris P.F."/>
        </authorList>
    </citation>
    <scope>NUCLEOTIDE SEQUENCE [LARGE SCALE GENOMIC DNA]</scope>
    <source>
        <strain evidence="11">cv. PFS-1207/04</strain>
    </source>
</reference>
<keyword evidence="5 7" id="KW-0482">Metalloprotease</keyword>
<evidence type="ECO:0000256" key="6">
    <source>
        <dbReference type="ARBA" id="ARBA00044456"/>
    </source>
</evidence>
<keyword evidence="4 7" id="KW-0862">Zinc</keyword>
<evidence type="ECO:0000256" key="4">
    <source>
        <dbReference type="ARBA" id="ARBA00022833"/>
    </source>
</evidence>
<feature type="transmembrane region" description="Helical" evidence="7">
    <location>
        <begin position="181"/>
        <end position="203"/>
    </location>
</feature>
<keyword evidence="11" id="KW-1185">Reference proteome</keyword>
<keyword evidence="7" id="KW-1133">Transmembrane helix</keyword>
<comment type="subcellular location">
    <subcellularLocation>
        <location evidence="7">Endoplasmic reticulum membrane</location>
        <topology evidence="7">Multi-pass membrane protein</topology>
    </subcellularLocation>
</comment>
<evidence type="ECO:0000256" key="2">
    <source>
        <dbReference type="ARBA" id="ARBA00022723"/>
    </source>
</evidence>
<proteinExistence type="inferred from homology"/>
<feature type="domain" description="Peptidase M48" evidence="8">
    <location>
        <begin position="214"/>
        <end position="380"/>
    </location>
</feature>
<gene>
    <name evidence="10" type="ORF">DY000_02010760</name>
</gene>
<sequence>MAIPYMETVVGFMIVMYVFETYLDMRQHSALKLPSLPKTLVGVISQEKFEKSRAYSLDKSHFHFVHEFVTILMDSAMLFFGILPWFWKLSGGFLPMVGLDPENEILHTLSFLAGVMIWSQITDLPFSLYSTFVIESRHGFNKQTIWMFFRDMVKGILLSVVLAPPIVAAIIVIVQKGGPYLAIYLWAFMFILSLVMMTIYPVLIAPLFNKFTPLPDGDLREKIEMLASSLKFPLTKLFVVDGSTRSSHSNAYMYGFFKNKRIVLYDTLIQQCKNEDEIVAVIAHELGHWKLNHTTYSFIAVQHTVIPLQHLVSFGLNLVSRAFEFQADAFAVKLGYAKDLRPALVKLQEENLSAMNTDPLYSAYHYSHPPLVERLRAIDGQDKKTD</sequence>
<evidence type="ECO:0000259" key="9">
    <source>
        <dbReference type="Pfam" id="PF16491"/>
    </source>
</evidence>
<evidence type="ECO:0000256" key="5">
    <source>
        <dbReference type="ARBA" id="ARBA00023049"/>
    </source>
</evidence>
<evidence type="ECO:0000313" key="10">
    <source>
        <dbReference type="EMBL" id="KAF3563507.1"/>
    </source>
</evidence>
<evidence type="ECO:0000256" key="1">
    <source>
        <dbReference type="ARBA" id="ARBA00022670"/>
    </source>
</evidence>
<keyword evidence="2 7" id="KW-0479">Metal-binding</keyword>
<keyword evidence="1 7" id="KW-0645">Protease</keyword>
<feature type="domain" description="CAAX prenyl protease 1 N-terminal" evidence="9">
    <location>
        <begin position="27"/>
        <end position="210"/>
    </location>
</feature>
<comment type="function">
    <text evidence="7">Proteolytically removes the C-terminal three residues of farnesylated proteins.</text>
</comment>
<dbReference type="EC" id="3.4.24.84" evidence="7"/>
<dbReference type="PANTHER" id="PTHR10120">
    <property type="entry name" value="CAAX PRENYL PROTEASE 1"/>
    <property type="match status" value="1"/>
</dbReference>
<comment type="catalytic activity">
    <reaction evidence="6 7">
        <text>Hydrolyzes the peptide bond -P2-(S-farnesyl or geranylgeranyl)C-P1'-P2'-P3'-COOH where P1' and P2' are amino acids with aliphatic side chains and P3' is any C-terminal residue.</text>
        <dbReference type="EC" id="3.4.24.84"/>
    </reaction>
</comment>
<feature type="transmembrane region" description="Helical" evidence="7">
    <location>
        <begin position="6"/>
        <end position="23"/>
    </location>
</feature>
<dbReference type="Gene3D" id="3.30.2010.10">
    <property type="entry name" value="Metalloproteases ('zincins'), catalytic domain"/>
    <property type="match status" value="1"/>
</dbReference>
<dbReference type="Pfam" id="PF01435">
    <property type="entry name" value="Peptidase_M48"/>
    <property type="match status" value="1"/>
</dbReference>
<accession>A0ABQ7CVQ4</accession>
<dbReference type="InterPro" id="IPR001915">
    <property type="entry name" value="Peptidase_M48"/>
</dbReference>
<feature type="transmembrane region" description="Helical" evidence="7">
    <location>
        <begin position="155"/>
        <end position="175"/>
    </location>
</feature>
<evidence type="ECO:0000256" key="7">
    <source>
        <dbReference type="RuleBase" id="RU366005"/>
    </source>
</evidence>
<dbReference type="Pfam" id="PF16491">
    <property type="entry name" value="Peptidase_M48_N"/>
    <property type="match status" value="1"/>
</dbReference>
<comment type="caution">
    <text evidence="10">The sequence shown here is derived from an EMBL/GenBank/DDBJ whole genome shotgun (WGS) entry which is preliminary data.</text>
</comment>
<keyword evidence="7" id="KW-0472">Membrane</keyword>
<dbReference type="Proteomes" id="UP000266723">
    <property type="component" value="Unassembled WGS sequence"/>
</dbReference>
<organism evidence="10 11">
    <name type="scientific">Brassica cretica</name>
    <name type="common">Mustard</name>
    <dbReference type="NCBI Taxonomy" id="69181"/>
    <lineage>
        <taxon>Eukaryota</taxon>
        <taxon>Viridiplantae</taxon>
        <taxon>Streptophyta</taxon>
        <taxon>Embryophyta</taxon>
        <taxon>Tracheophyta</taxon>
        <taxon>Spermatophyta</taxon>
        <taxon>Magnoliopsida</taxon>
        <taxon>eudicotyledons</taxon>
        <taxon>Gunneridae</taxon>
        <taxon>Pentapetalae</taxon>
        <taxon>rosids</taxon>
        <taxon>malvids</taxon>
        <taxon>Brassicales</taxon>
        <taxon>Brassicaceae</taxon>
        <taxon>Brassiceae</taxon>
        <taxon>Brassica</taxon>
    </lineage>
</organism>
<name>A0ABQ7CVQ4_BRACR</name>